<dbReference type="PROSITE" id="PS00463">
    <property type="entry name" value="ZN2_CY6_FUNGAL_1"/>
    <property type="match status" value="1"/>
</dbReference>
<feature type="domain" description="Zn(2)-C6 fungal-type" evidence="6">
    <location>
        <begin position="6"/>
        <end position="36"/>
    </location>
</feature>
<gene>
    <name evidence="7" type="ORF">IFR04_008366</name>
</gene>
<dbReference type="EMBL" id="JAFJYH010000127">
    <property type="protein sequence ID" value="KAG4418472.1"/>
    <property type="molecule type" value="Genomic_DNA"/>
</dbReference>
<protein>
    <recommendedName>
        <fullName evidence="6">Zn(2)-C6 fungal-type domain-containing protein</fullName>
    </recommendedName>
</protein>
<evidence type="ECO:0000256" key="3">
    <source>
        <dbReference type="ARBA" id="ARBA00023015"/>
    </source>
</evidence>
<comment type="caution">
    <text evidence="7">The sequence shown here is derived from an EMBL/GenBank/DDBJ whole genome shotgun (WGS) entry which is preliminary data.</text>
</comment>
<dbReference type="SMART" id="SM00906">
    <property type="entry name" value="Fungal_trans"/>
    <property type="match status" value="1"/>
</dbReference>
<keyword evidence="4" id="KW-0804">Transcription</keyword>
<dbReference type="Pfam" id="PF04082">
    <property type="entry name" value="Fungal_trans"/>
    <property type="match status" value="1"/>
</dbReference>
<evidence type="ECO:0000259" key="6">
    <source>
        <dbReference type="PROSITE" id="PS00463"/>
    </source>
</evidence>
<dbReference type="OrthoDB" id="1924787at2759"/>
<dbReference type="CDD" id="cd12148">
    <property type="entry name" value="fungal_TF_MHR"/>
    <property type="match status" value="1"/>
</dbReference>
<dbReference type="InterPro" id="IPR007219">
    <property type="entry name" value="XnlR_reg_dom"/>
</dbReference>
<name>A0A8H7TFW4_9HELO</name>
<comment type="subcellular location">
    <subcellularLocation>
        <location evidence="1">Nucleus</location>
    </subcellularLocation>
</comment>
<evidence type="ECO:0000313" key="8">
    <source>
        <dbReference type="Proteomes" id="UP000664132"/>
    </source>
</evidence>
<sequence length="529" mass="59543">MKVASACLQCRTGKRKCGKSPAGTACPQCTSRGIQCSGLRAIIAPTPTQRLRLQPATHRRTSLEMNRLPSREITTELIDLYISYLHDKPHTLFHEPSLRESAAEGTLSPAVLFGIFGLAARFSSDEGVRQLGHVWSASARKLVRDGVEHACVENIQACILAGNICLADCQPDSESIFFAVANRMAEILKLSRPDPADGPITVEIKRRVWWSLFMIDRWASAGLGLARQIHVDDNAPPLPMEEVQFRLLSSVQGSDTVKVWNPGIWSHMIALVKIFGDIQDFNKMLVEAVDWEEDYIETQVLHFAELLTAFERELPPAMTVSPENLDFQASRGVGRAFVALHLGYHHYATLLYYQYLDQRRPSTSTKRIFTERCKYHAIAFCELICMAAKQGAVEALHNVVGHMTVVSSSVLLHTLLLGDDEELPMARQRLESNFEFLVRLKEIWPSVDVMMKRLITFQNECLRTAQLGTHRFDKWMLKFLLQHALSLDEHDGSHISTVSFVRPTSVEDERLLQRSRVTGNILGTLPQTT</sequence>
<dbReference type="GO" id="GO:0005634">
    <property type="term" value="C:nucleus"/>
    <property type="evidence" value="ECO:0007669"/>
    <property type="project" value="UniProtKB-SubCell"/>
</dbReference>
<accession>A0A8H7TFW4</accession>
<evidence type="ECO:0000313" key="7">
    <source>
        <dbReference type="EMBL" id="KAG4418472.1"/>
    </source>
</evidence>
<evidence type="ECO:0000256" key="5">
    <source>
        <dbReference type="ARBA" id="ARBA00023242"/>
    </source>
</evidence>
<dbReference type="SUPFAM" id="SSF57701">
    <property type="entry name" value="Zn2/Cys6 DNA-binding domain"/>
    <property type="match status" value="1"/>
</dbReference>
<organism evidence="7 8">
    <name type="scientific">Cadophora malorum</name>
    <dbReference type="NCBI Taxonomy" id="108018"/>
    <lineage>
        <taxon>Eukaryota</taxon>
        <taxon>Fungi</taxon>
        <taxon>Dikarya</taxon>
        <taxon>Ascomycota</taxon>
        <taxon>Pezizomycotina</taxon>
        <taxon>Leotiomycetes</taxon>
        <taxon>Helotiales</taxon>
        <taxon>Ploettnerulaceae</taxon>
        <taxon>Cadophora</taxon>
    </lineage>
</organism>
<dbReference type="GO" id="GO:0006351">
    <property type="term" value="P:DNA-templated transcription"/>
    <property type="evidence" value="ECO:0007669"/>
    <property type="project" value="InterPro"/>
</dbReference>
<dbReference type="GO" id="GO:0008270">
    <property type="term" value="F:zinc ion binding"/>
    <property type="evidence" value="ECO:0007669"/>
    <property type="project" value="InterPro"/>
</dbReference>
<keyword evidence="8" id="KW-1185">Reference proteome</keyword>
<keyword evidence="3" id="KW-0805">Transcription regulation</keyword>
<proteinExistence type="predicted"/>
<evidence type="ECO:0000256" key="2">
    <source>
        <dbReference type="ARBA" id="ARBA00022723"/>
    </source>
</evidence>
<keyword evidence="5" id="KW-0539">Nucleus</keyword>
<keyword evidence="2" id="KW-0479">Metal-binding</keyword>
<dbReference type="SMART" id="SM00066">
    <property type="entry name" value="GAL4"/>
    <property type="match status" value="1"/>
</dbReference>
<dbReference type="InterPro" id="IPR050815">
    <property type="entry name" value="TF_fung"/>
</dbReference>
<evidence type="ECO:0000256" key="4">
    <source>
        <dbReference type="ARBA" id="ARBA00023163"/>
    </source>
</evidence>
<evidence type="ECO:0000256" key="1">
    <source>
        <dbReference type="ARBA" id="ARBA00004123"/>
    </source>
</evidence>
<dbReference type="GO" id="GO:0003677">
    <property type="term" value="F:DNA binding"/>
    <property type="evidence" value="ECO:0007669"/>
    <property type="project" value="InterPro"/>
</dbReference>
<reference evidence="7" key="1">
    <citation type="submission" date="2021-02" db="EMBL/GenBank/DDBJ databases">
        <title>Genome sequence Cadophora malorum strain M34.</title>
        <authorList>
            <person name="Stefanovic E."/>
            <person name="Vu D."/>
            <person name="Scully C."/>
            <person name="Dijksterhuis J."/>
            <person name="Roader J."/>
            <person name="Houbraken J."/>
        </authorList>
    </citation>
    <scope>NUCLEOTIDE SEQUENCE</scope>
    <source>
        <strain evidence="7">M34</strain>
    </source>
</reference>
<dbReference type="InterPro" id="IPR001138">
    <property type="entry name" value="Zn2Cys6_DnaBD"/>
</dbReference>
<dbReference type="PANTHER" id="PTHR47338">
    <property type="entry name" value="ZN(II)2CYS6 TRANSCRIPTION FACTOR (EUROFUNG)-RELATED"/>
    <property type="match status" value="1"/>
</dbReference>
<dbReference type="Proteomes" id="UP000664132">
    <property type="component" value="Unassembled WGS sequence"/>
</dbReference>
<dbReference type="GO" id="GO:0000981">
    <property type="term" value="F:DNA-binding transcription factor activity, RNA polymerase II-specific"/>
    <property type="evidence" value="ECO:0007669"/>
    <property type="project" value="InterPro"/>
</dbReference>
<dbReference type="PANTHER" id="PTHR47338:SF16">
    <property type="entry name" value="TRANSCRIPTION FACTOR, PUTATIVE (AFU_ORTHOLOGUE AFUA_2G09360)-RELATED"/>
    <property type="match status" value="1"/>
</dbReference>
<dbReference type="CDD" id="cd00067">
    <property type="entry name" value="GAL4"/>
    <property type="match status" value="1"/>
</dbReference>
<dbReference type="AlphaFoldDB" id="A0A8H7TFW4"/>
<dbReference type="InterPro" id="IPR036864">
    <property type="entry name" value="Zn2-C6_fun-type_DNA-bd_sf"/>
</dbReference>